<name>A0ABR0UYQ4_REHGL</name>
<dbReference type="EMBL" id="JABTTQ020001900">
    <property type="protein sequence ID" value="KAK6127195.1"/>
    <property type="molecule type" value="Genomic_DNA"/>
</dbReference>
<reference evidence="2 3" key="1">
    <citation type="journal article" date="2021" name="Comput. Struct. Biotechnol. J.">
        <title>De novo genome assembly of the potent medicinal plant Rehmannia glutinosa using nanopore technology.</title>
        <authorList>
            <person name="Ma L."/>
            <person name="Dong C."/>
            <person name="Song C."/>
            <person name="Wang X."/>
            <person name="Zheng X."/>
            <person name="Niu Y."/>
            <person name="Chen S."/>
            <person name="Feng W."/>
        </authorList>
    </citation>
    <scope>NUCLEOTIDE SEQUENCE [LARGE SCALE GENOMIC DNA]</scope>
    <source>
        <strain evidence="2">DH-2019</strain>
    </source>
</reference>
<evidence type="ECO:0000256" key="1">
    <source>
        <dbReference type="SAM" id="MobiDB-lite"/>
    </source>
</evidence>
<comment type="caution">
    <text evidence="2">The sequence shown here is derived from an EMBL/GenBank/DDBJ whole genome shotgun (WGS) entry which is preliminary data.</text>
</comment>
<feature type="compositionally biased region" description="Basic residues" evidence="1">
    <location>
        <begin position="229"/>
        <end position="245"/>
    </location>
</feature>
<accession>A0ABR0UYQ4</accession>
<evidence type="ECO:0000313" key="3">
    <source>
        <dbReference type="Proteomes" id="UP001318860"/>
    </source>
</evidence>
<sequence>MKRPSRDMSLALYSPELSLEDARPLPCCVYAFSIAPTNVLEDVGRIFSLSRATFSKFEIRISWAPSDRPWRIPRSWRFSKPRVRASDLGECSWAEDFVSKKLTTHLYDIRALLKEEILSAVGLSPAVVPRTQSLGMSVKASLVAKVIKKRRRDLSRLRSPQVSLSSLHLLFTPAIPSPLLGRDPIWRGPTSEPDPEVRSSGLEPDPLAIERPPPILTIEAGETSDPKGKNKSKGKKDKARSHSGSKSKGSNGEKPSEEEISTALREIEDHQKKLALAREQAQAEASRPQRPFSGTRLVPKWNISSESSILKTRAGEDSLELYHGCILPQDQFALGVMPDTKLEKIAAHDLMRREKQTIEAKTKAEYDSCIREIMVNLAKLEARVKHSEESLQASRNEVAHLTRESRESFVAGQEAGKRETLNSPEFAQKLKDARIAGARDFKNSPDFDQLVVEKAVEFEVMGFFKCQSQTFKLGGFKTDFDPSKLDPELDGNGEKAPIMEEENEDLGSHEFGFLLQDSGSTDEGVPPPGGQTHEEGDDLLDVTALLGPS</sequence>
<gene>
    <name evidence="2" type="ORF">DH2020_039079</name>
</gene>
<evidence type="ECO:0000313" key="2">
    <source>
        <dbReference type="EMBL" id="KAK6127195.1"/>
    </source>
</evidence>
<feature type="region of interest" description="Disordered" evidence="1">
    <location>
        <begin position="181"/>
        <end position="260"/>
    </location>
</feature>
<feature type="region of interest" description="Disordered" evidence="1">
    <location>
        <begin position="275"/>
        <end position="297"/>
    </location>
</feature>
<proteinExistence type="predicted"/>
<organism evidence="2 3">
    <name type="scientific">Rehmannia glutinosa</name>
    <name type="common">Chinese foxglove</name>
    <dbReference type="NCBI Taxonomy" id="99300"/>
    <lineage>
        <taxon>Eukaryota</taxon>
        <taxon>Viridiplantae</taxon>
        <taxon>Streptophyta</taxon>
        <taxon>Embryophyta</taxon>
        <taxon>Tracheophyta</taxon>
        <taxon>Spermatophyta</taxon>
        <taxon>Magnoliopsida</taxon>
        <taxon>eudicotyledons</taxon>
        <taxon>Gunneridae</taxon>
        <taxon>Pentapetalae</taxon>
        <taxon>asterids</taxon>
        <taxon>lamiids</taxon>
        <taxon>Lamiales</taxon>
        <taxon>Orobanchaceae</taxon>
        <taxon>Rehmannieae</taxon>
        <taxon>Rehmannia</taxon>
    </lineage>
</organism>
<dbReference type="Proteomes" id="UP001318860">
    <property type="component" value="Unassembled WGS sequence"/>
</dbReference>
<feature type="region of interest" description="Disordered" evidence="1">
    <location>
        <begin position="395"/>
        <end position="418"/>
    </location>
</feature>
<protein>
    <submittedName>
        <fullName evidence="2">Uncharacterized protein</fullName>
    </submittedName>
</protein>
<feature type="compositionally biased region" description="Low complexity" evidence="1">
    <location>
        <begin position="277"/>
        <end position="291"/>
    </location>
</feature>
<keyword evidence="3" id="KW-1185">Reference proteome</keyword>
<feature type="compositionally biased region" description="Basic and acidic residues" evidence="1">
    <location>
        <begin position="397"/>
        <end position="407"/>
    </location>
</feature>
<feature type="region of interest" description="Disordered" evidence="1">
    <location>
        <begin position="514"/>
        <end position="540"/>
    </location>
</feature>